<keyword evidence="8 11" id="KW-1133">Transmembrane helix</keyword>
<evidence type="ECO:0000256" key="2">
    <source>
        <dbReference type="ARBA" id="ARBA00006555"/>
    </source>
</evidence>
<keyword evidence="9 11" id="KW-0472">Membrane</keyword>
<feature type="compositionally biased region" description="Gly residues" evidence="10">
    <location>
        <begin position="163"/>
        <end position="173"/>
    </location>
</feature>
<dbReference type="Proteomes" id="UP000600139">
    <property type="component" value="Unassembled WGS sequence"/>
</dbReference>
<dbReference type="GO" id="GO:0015031">
    <property type="term" value="P:protein transport"/>
    <property type="evidence" value="ECO:0007669"/>
    <property type="project" value="UniProtKB-KW"/>
</dbReference>
<protein>
    <submittedName>
        <fullName evidence="13">Energy transducer TonB</fullName>
    </submittedName>
</protein>
<evidence type="ECO:0000259" key="12">
    <source>
        <dbReference type="PROSITE" id="PS52015"/>
    </source>
</evidence>
<feature type="domain" description="TonB C-terminal" evidence="12">
    <location>
        <begin position="175"/>
        <end position="260"/>
    </location>
</feature>
<comment type="caution">
    <text evidence="13">The sequence shown here is derived from an EMBL/GenBank/DDBJ whole genome shotgun (WGS) entry which is preliminary data.</text>
</comment>
<dbReference type="EMBL" id="JAENIK010000011">
    <property type="protein sequence ID" value="MBK1815947.1"/>
    <property type="molecule type" value="Genomic_DNA"/>
</dbReference>
<feature type="compositionally biased region" description="Pro residues" evidence="10">
    <location>
        <begin position="122"/>
        <end position="131"/>
    </location>
</feature>
<dbReference type="NCBIfam" id="TIGR01352">
    <property type="entry name" value="tonB_Cterm"/>
    <property type="match status" value="1"/>
</dbReference>
<dbReference type="GO" id="GO:0005886">
    <property type="term" value="C:plasma membrane"/>
    <property type="evidence" value="ECO:0007669"/>
    <property type="project" value="UniProtKB-SubCell"/>
</dbReference>
<evidence type="ECO:0000256" key="10">
    <source>
        <dbReference type="SAM" id="MobiDB-lite"/>
    </source>
</evidence>
<keyword evidence="7" id="KW-0653">Protein transport</keyword>
<evidence type="ECO:0000256" key="6">
    <source>
        <dbReference type="ARBA" id="ARBA00022692"/>
    </source>
</evidence>
<feature type="compositionally biased region" description="Low complexity" evidence="10">
    <location>
        <begin position="67"/>
        <end position="76"/>
    </location>
</feature>
<feature type="compositionally biased region" description="Polar residues" evidence="10">
    <location>
        <begin position="135"/>
        <end position="155"/>
    </location>
</feature>
<feature type="region of interest" description="Disordered" evidence="10">
    <location>
        <begin position="54"/>
        <end position="198"/>
    </location>
</feature>
<keyword evidence="14" id="KW-1185">Reference proteome</keyword>
<evidence type="ECO:0000313" key="13">
    <source>
        <dbReference type="EMBL" id="MBK1815947.1"/>
    </source>
</evidence>
<dbReference type="Pfam" id="PF03544">
    <property type="entry name" value="TonB_C"/>
    <property type="match status" value="1"/>
</dbReference>
<comment type="similarity">
    <text evidence="2">Belongs to the TonB family.</text>
</comment>
<feature type="compositionally biased region" description="Polar residues" evidence="10">
    <location>
        <begin position="54"/>
        <end position="66"/>
    </location>
</feature>
<dbReference type="InterPro" id="IPR051045">
    <property type="entry name" value="TonB-dependent_transducer"/>
</dbReference>
<dbReference type="PANTHER" id="PTHR33446">
    <property type="entry name" value="PROTEIN TONB-RELATED"/>
    <property type="match status" value="1"/>
</dbReference>
<evidence type="ECO:0000313" key="14">
    <source>
        <dbReference type="Proteomes" id="UP000600139"/>
    </source>
</evidence>
<evidence type="ECO:0000256" key="11">
    <source>
        <dbReference type="SAM" id="Phobius"/>
    </source>
</evidence>
<evidence type="ECO:0000256" key="3">
    <source>
        <dbReference type="ARBA" id="ARBA00022448"/>
    </source>
</evidence>
<organism evidence="13 14">
    <name type="scientific">Luteolibacter yonseiensis</name>
    <dbReference type="NCBI Taxonomy" id="1144680"/>
    <lineage>
        <taxon>Bacteria</taxon>
        <taxon>Pseudomonadati</taxon>
        <taxon>Verrucomicrobiota</taxon>
        <taxon>Verrucomicrobiia</taxon>
        <taxon>Verrucomicrobiales</taxon>
        <taxon>Verrucomicrobiaceae</taxon>
        <taxon>Luteolibacter</taxon>
    </lineage>
</organism>
<dbReference type="InterPro" id="IPR037682">
    <property type="entry name" value="TonB_C"/>
</dbReference>
<dbReference type="InterPro" id="IPR006260">
    <property type="entry name" value="TonB/TolA_C"/>
</dbReference>
<feature type="transmembrane region" description="Helical" evidence="11">
    <location>
        <begin position="6"/>
        <end position="31"/>
    </location>
</feature>
<keyword evidence="3" id="KW-0813">Transport</keyword>
<keyword evidence="6 11" id="KW-0812">Transmembrane</keyword>
<proteinExistence type="inferred from homology"/>
<dbReference type="SUPFAM" id="SSF74653">
    <property type="entry name" value="TolA/TonB C-terminal domain"/>
    <property type="match status" value="1"/>
</dbReference>
<sequence>MTSILYAINIGTLATWLSVAGFGTVGIVIPVTQEILRSEKSVDPYKDLESTVLTDAFTTDSAPPSQETDTGTTGVAEETEVPFAEQETLPTPPEMPDVAEVTPLPEIPDMPPPVTKTAENPAPAPTKPRPVPRTNSKTPTRSNMPTSATGGSPNTRADAQGKAGNGGQNGGSGMSDAKRLSGGRMPAPPYPSAARASGQTGTIIVEFVVDESGRVVSAYAKSASPWPLLNESAINAVRRWKFPPGKVSKYIRPIVFKLNQ</sequence>
<evidence type="ECO:0000256" key="9">
    <source>
        <dbReference type="ARBA" id="ARBA00023136"/>
    </source>
</evidence>
<dbReference type="PROSITE" id="PS52015">
    <property type="entry name" value="TONB_CTD"/>
    <property type="match status" value="1"/>
</dbReference>
<keyword evidence="4" id="KW-1003">Cell membrane</keyword>
<reference evidence="13" key="1">
    <citation type="submission" date="2021-01" db="EMBL/GenBank/DDBJ databases">
        <title>Modified the classification status of verrucomicrobia.</title>
        <authorList>
            <person name="Feng X."/>
        </authorList>
    </citation>
    <scope>NUCLEOTIDE SEQUENCE</scope>
    <source>
        <strain evidence="13">JCM 18052</strain>
    </source>
</reference>
<name>A0A934V7A9_9BACT</name>
<accession>A0A934V7A9</accession>
<evidence type="ECO:0000256" key="8">
    <source>
        <dbReference type="ARBA" id="ARBA00022989"/>
    </source>
</evidence>
<comment type="subcellular location">
    <subcellularLocation>
        <location evidence="1">Cell inner membrane</location>
        <topology evidence="1">Single-pass membrane protein</topology>
        <orientation evidence="1">Periplasmic side</orientation>
    </subcellularLocation>
</comment>
<keyword evidence="5" id="KW-0997">Cell inner membrane</keyword>
<evidence type="ECO:0000256" key="4">
    <source>
        <dbReference type="ARBA" id="ARBA00022475"/>
    </source>
</evidence>
<dbReference type="RefSeq" id="WP_200350907.1">
    <property type="nucleotide sequence ID" value="NZ_BAABHZ010000006.1"/>
</dbReference>
<evidence type="ECO:0000256" key="7">
    <source>
        <dbReference type="ARBA" id="ARBA00022927"/>
    </source>
</evidence>
<gene>
    <name evidence="13" type="ORF">JIN84_09975</name>
</gene>
<dbReference type="Gene3D" id="3.30.1150.10">
    <property type="match status" value="1"/>
</dbReference>
<feature type="compositionally biased region" description="Pro residues" evidence="10">
    <location>
        <begin position="105"/>
        <end position="114"/>
    </location>
</feature>
<dbReference type="AlphaFoldDB" id="A0A934V7A9"/>
<dbReference type="GO" id="GO:0055085">
    <property type="term" value="P:transmembrane transport"/>
    <property type="evidence" value="ECO:0007669"/>
    <property type="project" value="InterPro"/>
</dbReference>
<evidence type="ECO:0000256" key="5">
    <source>
        <dbReference type="ARBA" id="ARBA00022519"/>
    </source>
</evidence>
<evidence type="ECO:0000256" key="1">
    <source>
        <dbReference type="ARBA" id="ARBA00004383"/>
    </source>
</evidence>